<keyword evidence="2" id="KW-1185">Reference proteome</keyword>
<protein>
    <submittedName>
        <fullName evidence="1">DUF1702 family protein</fullName>
    </submittedName>
</protein>
<evidence type="ECO:0000313" key="2">
    <source>
        <dbReference type="Proteomes" id="UP001595859"/>
    </source>
</evidence>
<comment type="caution">
    <text evidence="1">The sequence shown here is derived from an EMBL/GenBank/DDBJ whole genome shotgun (WGS) entry which is preliminary data.</text>
</comment>
<dbReference type="RefSeq" id="WP_378059045.1">
    <property type="nucleotide sequence ID" value="NZ_JBHSIS010000017.1"/>
</dbReference>
<reference evidence="2" key="1">
    <citation type="journal article" date="2019" name="Int. J. Syst. Evol. Microbiol.">
        <title>The Global Catalogue of Microorganisms (GCM) 10K type strain sequencing project: providing services to taxonomists for standard genome sequencing and annotation.</title>
        <authorList>
            <consortium name="The Broad Institute Genomics Platform"/>
            <consortium name="The Broad Institute Genome Sequencing Center for Infectious Disease"/>
            <person name="Wu L."/>
            <person name="Ma J."/>
        </authorList>
    </citation>
    <scope>NUCLEOTIDE SEQUENCE [LARGE SCALE GENOMIC DNA]</scope>
    <source>
        <strain evidence="2">ZS-22-S1</strain>
    </source>
</reference>
<dbReference type="Pfam" id="PF08012">
    <property type="entry name" value="DUF1702"/>
    <property type="match status" value="1"/>
</dbReference>
<gene>
    <name evidence="1" type="ORF">ACFPCV_26445</name>
</gene>
<dbReference type="Proteomes" id="UP001595859">
    <property type="component" value="Unassembled WGS sequence"/>
</dbReference>
<sequence>MTSSWRALRRRLLTPNVAETTLDKRGFHKKSPAAQERLENVGKAFITGYAHAVEARTSADAMARIEELPDWLHGFACEGAAMGLAVLDGLPFGRSDNVRRFLATPGGAAYQHLAYVGIGWAMARLPRFRWPKPSSLDPVLAPLVLDGYGFHQAYFHTARYVDGKYQDQNFPWPGGRHGSYANNAIDQGIGRASWFVRGTDPVLVADLLDTFPERRRPDLWAGVGLAATYAGGGDDRSVAERELRTLRARAGDYRGNLAQGSAFAANARVRAGVVPAHSALATQVLCGSTPQEAARLTDELRPGYQPDGDKPAYEVWRQRLADAFVSLGGVNT</sequence>
<dbReference type="EMBL" id="JBHSIS010000017">
    <property type="protein sequence ID" value="MFC4857052.1"/>
    <property type="molecule type" value="Genomic_DNA"/>
</dbReference>
<evidence type="ECO:0000313" key="1">
    <source>
        <dbReference type="EMBL" id="MFC4857052.1"/>
    </source>
</evidence>
<accession>A0ABV9S790</accession>
<name>A0ABV9S790_9PSEU</name>
<dbReference type="InterPro" id="IPR012964">
    <property type="entry name" value="DUF1702"/>
</dbReference>
<proteinExistence type="predicted"/>
<organism evidence="1 2">
    <name type="scientific">Actinophytocola glycyrrhizae</name>
    <dbReference type="NCBI Taxonomy" id="2044873"/>
    <lineage>
        <taxon>Bacteria</taxon>
        <taxon>Bacillati</taxon>
        <taxon>Actinomycetota</taxon>
        <taxon>Actinomycetes</taxon>
        <taxon>Pseudonocardiales</taxon>
        <taxon>Pseudonocardiaceae</taxon>
    </lineage>
</organism>